<protein>
    <submittedName>
        <fullName evidence="1">9423_t:CDS:1</fullName>
    </submittedName>
</protein>
<organism evidence="1 2">
    <name type="scientific">Diversispora eburnea</name>
    <dbReference type="NCBI Taxonomy" id="1213867"/>
    <lineage>
        <taxon>Eukaryota</taxon>
        <taxon>Fungi</taxon>
        <taxon>Fungi incertae sedis</taxon>
        <taxon>Mucoromycota</taxon>
        <taxon>Glomeromycotina</taxon>
        <taxon>Glomeromycetes</taxon>
        <taxon>Diversisporales</taxon>
        <taxon>Diversisporaceae</taxon>
        <taxon>Diversispora</taxon>
    </lineage>
</organism>
<dbReference type="EMBL" id="CAJVPK010000240">
    <property type="protein sequence ID" value="CAG8481054.1"/>
    <property type="molecule type" value="Genomic_DNA"/>
</dbReference>
<sequence length="96" mass="11515">MKTKVSDLSKNKKSRKKLHQKIIVIVPENVRSQPQLKRHRVVTTEEEKEILKYLLQKEKIPSENEINEVLNKLPQGWNIQRVKMYWRNNKNKGNNI</sequence>
<dbReference type="AlphaFoldDB" id="A0A9N8Z8J7"/>
<evidence type="ECO:0000313" key="1">
    <source>
        <dbReference type="EMBL" id="CAG8481054.1"/>
    </source>
</evidence>
<proteinExistence type="predicted"/>
<evidence type="ECO:0000313" key="2">
    <source>
        <dbReference type="Proteomes" id="UP000789706"/>
    </source>
</evidence>
<reference evidence="1" key="1">
    <citation type="submission" date="2021-06" db="EMBL/GenBank/DDBJ databases">
        <authorList>
            <person name="Kallberg Y."/>
            <person name="Tangrot J."/>
            <person name="Rosling A."/>
        </authorList>
    </citation>
    <scope>NUCLEOTIDE SEQUENCE</scope>
    <source>
        <strain evidence="1">AZ414A</strain>
    </source>
</reference>
<gene>
    <name evidence="1" type="ORF">DEBURN_LOCUS3665</name>
</gene>
<keyword evidence="2" id="KW-1185">Reference proteome</keyword>
<dbReference type="OrthoDB" id="2447547at2759"/>
<name>A0A9N8Z8J7_9GLOM</name>
<comment type="caution">
    <text evidence="1">The sequence shown here is derived from an EMBL/GenBank/DDBJ whole genome shotgun (WGS) entry which is preliminary data.</text>
</comment>
<accession>A0A9N8Z8J7</accession>
<dbReference type="Proteomes" id="UP000789706">
    <property type="component" value="Unassembled WGS sequence"/>
</dbReference>